<proteinExistence type="predicted"/>
<accession>A0A0F9M4E6</accession>
<dbReference type="AlphaFoldDB" id="A0A0F9M4E6"/>
<reference evidence="1" key="1">
    <citation type="journal article" date="2015" name="Nature">
        <title>Complex archaea that bridge the gap between prokaryotes and eukaryotes.</title>
        <authorList>
            <person name="Spang A."/>
            <person name="Saw J.H."/>
            <person name="Jorgensen S.L."/>
            <person name="Zaremba-Niedzwiedzka K."/>
            <person name="Martijn J."/>
            <person name="Lind A.E."/>
            <person name="van Eijk R."/>
            <person name="Schleper C."/>
            <person name="Guy L."/>
            <person name="Ettema T.J."/>
        </authorList>
    </citation>
    <scope>NUCLEOTIDE SEQUENCE</scope>
</reference>
<organism evidence="1">
    <name type="scientific">marine sediment metagenome</name>
    <dbReference type="NCBI Taxonomy" id="412755"/>
    <lineage>
        <taxon>unclassified sequences</taxon>
        <taxon>metagenomes</taxon>
        <taxon>ecological metagenomes</taxon>
    </lineage>
</organism>
<sequence>MLTMTAATYIISQGIVENMKMEALKIAELYEGSIKIEINTSKGQELAKVNITEYNL</sequence>
<evidence type="ECO:0000313" key="1">
    <source>
        <dbReference type="EMBL" id="KKN00569.1"/>
    </source>
</evidence>
<dbReference type="EMBL" id="LAZR01005362">
    <property type="protein sequence ID" value="KKN00569.1"/>
    <property type="molecule type" value="Genomic_DNA"/>
</dbReference>
<comment type="caution">
    <text evidence="1">The sequence shown here is derived from an EMBL/GenBank/DDBJ whole genome shotgun (WGS) entry which is preliminary data.</text>
</comment>
<name>A0A0F9M4E6_9ZZZZ</name>
<gene>
    <name evidence="1" type="ORF">LCGC14_1136560</name>
</gene>
<protein>
    <submittedName>
        <fullName evidence="1">Uncharacterized protein</fullName>
    </submittedName>
</protein>